<name>A0A9X3SPL8_9ACTN</name>
<dbReference type="Proteomes" id="UP001140076">
    <property type="component" value="Unassembled WGS sequence"/>
</dbReference>
<dbReference type="InterPro" id="IPR029058">
    <property type="entry name" value="AB_hydrolase_fold"/>
</dbReference>
<dbReference type="InterPro" id="IPR000073">
    <property type="entry name" value="AB_hydrolase_1"/>
</dbReference>
<dbReference type="SUPFAM" id="SSF53474">
    <property type="entry name" value="alpha/beta-Hydrolases"/>
    <property type="match status" value="1"/>
</dbReference>
<dbReference type="Gene3D" id="3.40.50.1820">
    <property type="entry name" value="alpha/beta hydrolase"/>
    <property type="match status" value="1"/>
</dbReference>
<dbReference type="EMBL" id="JAJAQC010000029">
    <property type="protein sequence ID" value="MDA0566051.1"/>
    <property type="molecule type" value="Genomic_DNA"/>
</dbReference>
<reference evidence="2" key="1">
    <citation type="submission" date="2021-10" db="EMBL/GenBank/DDBJ databases">
        <title>Streptomonospora sp. nov., isolated from mangrove soil.</title>
        <authorList>
            <person name="Chen X."/>
            <person name="Ge X."/>
            <person name="Liu W."/>
        </authorList>
    </citation>
    <scope>NUCLEOTIDE SEQUENCE</scope>
    <source>
        <strain evidence="2">S1-112</strain>
    </source>
</reference>
<protein>
    <submittedName>
        <fullName evidence="2">Alpha/beta fold hydrolase</fullName>
    </submittedName>
</protein>
<proteinExistence type="predicted"/>
<dbReference type="PANTHER" id="PTHR37017">
    <property type="entry name" value="AB HYDROLASE-1 DOMAIN-CONTAINING PROTEIN-RELATED"/>
    <property type="match status" value="1"/>
</dbReference>
<dbReference type="AlphaFoldDB" id="A0A9X3SPL8"/>
<accession>A0A9X3SPL8</accession>
<sequence>MPHHDARPPVVLLPGFWHGTWCWSPVAAELTARGRRAVAVDLPGHGLEARPPASARARPFDPEDFATEPSLTAGITLESATEHLLERVERIGGGGPCVVVAHSGAGPVAVQAVEKAPHLFARAVYVCAFMPTAGLPAMAYISAPENAGEKATPALRADLSTVGTMRLDPGSPDPDYRVHLRDLFYNDVDAAVADAAIALLSPDGPIGIMAGTTEVTDKGWGSVPRTFVVGTRDNAVRPDLQRRFIAEADARFPRTATDIVELDSSHAPFLSMPERLAEVIDTADERDGRDGRA</sequence>
<dbReference type="GO" id="GO:0016787">
    <property type="term" value="F:hydrolase activity"/>
    <property type="evidence" value="ECO:0007669"/>
    <property type="project" value="UniProtKB-KW"/>
</dbReference>
<feature type="domain" description="AB hydrolase-1" evidence="1">
    <location>
        <begin position="10"/>
        <end position="279"/>
    </location>
</feature>
<comment type="caution">
    <text evidence="2">The sequence shown here is derived from an EMBL/GenBank/DDBJ whole genome shotgun (WGS) entry which is preliminary data.</text>
</comment>
<dbReference type="InterPro" id="IPR052897">
    <property type="entry name" value="Sec-Metab_Biosynth_Hydrolase"/>
</dbReference>
<dbReference type="PANTHER" id="PTHR37017:SF11">
    <property type="entry name" value="ESTERASE_LIPASE_THIOESTERASE DOMAIN-CONTAINING PROTEIN"/>
    <property type="match status" value="1"/>
</dbReference>
<keyword evidence="3" id="KW-1185">Reference proteome</keyword>
<gene>
    <name evidence="2" type="ORF">LG943_17265</name>
</gene>
<organism evidence="2 3">
    <name type="scientific">Streptomonospora mangrovi</name>
    <dbReference type="NCBI Taxonomy" id="2883123"/>
    <lineage>
        <taxon>Bacteria</taxon>
        <taxon>Bacillati</taxon>
        <taxon>Actinomycetota</taxon>
        <taxon>Actinomycetes</taxon>
        <taxon>Streptosporangiales</taxon>
        <taxon>Nocardiopsidaceae</taxon>
        <taxon>Streptomonospora</taxon>
    </lineage>
</organism>
<evidence type="ECO:0000313" key="3">
    <source>
        <dbReference type="Proteomes" id="UP001140076"/>
    </source>
</evidence>
<keyword evidence="2" id="KW-0378">Hydrolase</keyword>
<evidence type="ECO:0000313" key="2">
    <source>
        <dbReference type="EMBL" id="MDA0566051.1"/>
    </source>
</evidence>
<dbReference type="RefSeq" id="WP_270073310.1">
    <property type="nucleotide sequence ID" value="NZ_JAJAQC010000029.1"/>
</dbReference>
<evidence type="ECO:0000259" key="1">
    <source>
        <dbReference type="Pfam" id="PF12697"/>
    </source>
</evidence>
<dbReference type="Pfam" id="PF12697">
    <property type="entry name" value="Abhydrolase_6"/>
    <property type="match status" value="1"/>
</dbReference>